<proteinExistence type="predicted"/>
<evidence type="ECO:0000313" key="1">
    <source>
        <dbReference type="EMBL" id="NPT44345.1"/>
    </source>
</evidence>
<organism evidence="1 2">
    <name type="scientific">Paraburkholderia solitsugae</name>
    <dbReference type="NCBI Taxonomy" id="2675748"/>
    <lineage>
        <taxon>Bacteria</taxon>
        <taxon>Pseudomonadati</taxon>
        <taxon>Pseudomonadota</taxon>
        <taxon>Betaproteobacteria</taxon>
        <taxon>Burkholderiales</taxon>
        <taxon>Burkholderiaceae</taxon>
        <taxon>Paraburkholderia</taxon>
    </lineage>
</organism>
<protein>
    <submittedName>
        <fullName evidence="1">Uncharacterized protein</fullName>
    </submittedName>
</protein>
<accession>A0ABX2BTZ5</accession>
<sequence length="60" mass="6646">MNSDQIAALNSAPSEFVREAWLAWQEKLDSLPPHITAEQKAQATAVLIKLMKIRAARSAQ</sequence>
<keyword evidence="2" id="KW-1185">Reference proteome</keyword>
<dbReference type="Proteomes" id="UP000652198">
    <property type="component" value="Unassembled WGS sequence"/>
</dbReference>
<comment type="caution">
    <text evidence="1">The sequence shown here is derived from an EMBL/GenBank/DDBJ whole genome shotgun (WGS) entry which is preliminary data.</text>
</comment>
<reference evidence="1 2" key="1">
    <citation type="submission" date="2019-11" db="EMBL/GenBank/DDBJ databases">
        <title>Metabolism of dissolved organic matter in forest soils.</title>
        <authorList>
            <person name="Cyle K.T."/>
            <person name="Wilhelm R.C."/>
            <person name="Martinez C.E."/>
        </authorList>
    </citation>
    <scope>NUCLEOTIDE SEQUENCE [LARGE SCALE GENOMIC DNA]</scope>
    <source>
        <strain evidence="1 2">1N</strain>
    </source>
</reference>
<evidence type="ECO:0000313" key="2">
    <source>
        <dbReference type="Proteomes" id="UP000652198"/>
    </source>
</evidence>
<dbReference type="RefSeq" id="WP_172314387.1">
    <property type="nucleotide sequence ID" value="NZ_WOEY01000092.1"/>
</dbReference>
<name>A0ABX2BTZ5_9BURK</name>
<gene>
    <name evidence="1" type="ORF">GNZ12_24145</name>
</gene>
<dbReference type="EMBL" id="WOEY01000092">
    <property type="protein sequence ID" value="NPT44345.1"/>
    <property type="molecule type" value="Genomic_DNA"/>
</dbReference>